<accession>A0A8H4PKK6</accession>
<evidence type="ECO:0000256" key="2">
    <source>
        <dbReference type="ARBA" id="ARBA00022664"/>
    </source>
</evidence>
<dbReference type="InterPro" id="IPR039726">
    <property type="entry name" value="Prp40-like"/>
</dbReference>
<dbReference type="AlphaFoldDB" id="A0A8H4PKK6"/>
<evidence type="ECO:0000313" key="9">
    <source>
        <dbReference type="EMBL" id="KAF4505178.1"/>
    </source>
</evidence>
<evidence type="ECO:0000259" key="8">
    <source>
        <dbReference type="PROSITE" id="PS51676"/>
    </source>
</evidence>
<feature type="domain" description="WW" evidence="7">
    <location>
        <begin position="56"/>
        <end position="84"/>
    </location>
</feature>
<sequence length="791" mass="92149">MNGFPGAHGGPPASAWQEHHTPDGRAYYYHAPTKTTQWTKPEDMMSPAERALANQPWKEYTAEGGRKYWYNTDTKQSSWEMPDVFKNALGVPESRNSYAAPAAHGQGQGHGGGGGGGGGRHGYRDQGRGMRDSRDPLPENRQLSRSFVPAVDSGPEYATKEEAVAAFTKALRRLGVQHDWTWEQVLTTAAKDPQFRAIKQPKARKEAFAKYCQDMVLHEQERAKERLAKLRADFETMLKRHPEITHATRWKTARPMIEGETHFRSTDDEGERRQLFDEYVAELKKKHKETQVAQRKAALEGLKELLPQLDITAYTRWDDGRQIISAATQSDSKYQVLVMSDILTKFQDHIKSLERELNEKRQYDKKMQFRHERQNRDAFKSFLADLRRDGHIKAGSKWKQVCHLLEKDDRYLKMLGQDGPTPPLMFWDVVEEEERALRGPRNEVLDALEDKRFDLTLSTTLEEFMSVVREDRRTATIDQSMLQLIFERLREKRAAKREDDRHLDRHQRHALDNLRSHMKRLDPPIMSSDPWEAVRARLAKSAEYQAVGSEESARHAYDRHMRRLKEKADEEQERANRRGSPVSSERDLSRRNRERSRGDRPHRGRRSSRRSRSPEPDPYEADRRRAVAERERNHRKSAMAETVLAAGDRARLSPPPPPRRERDRDHRERDRDHDRYSRPRRGEEGNFGRERREREDDHERAFRRPVDTRSVDELNYGDERPPSSTASRRRRPDDDEGPSRKDVRDSKRVKRDTSRERTPQREARSQIKSSPAVPKETRGARSGSEEGEIEE</sequence>
<evidence type="ECO:0000259" key="7">
    <source>
        <dbReference type="PROSITE" id="PS50020"/>
    </source>
</evidence>
<evidence type="ECO:0000256" key="3">
    <source>
        <dbReference type="ARBA" id="ARBA00022737"/>
    </source>
</evidence>
<dbReference type="InterPro" id="IPR002713">
    <property type="entry name" value="FF_domain"/>
</dbReference>
<name>A0A8H4PKK6_9HYPO</name>
<feature type="region of interest" description="Disordered" evidence="6">
    <location>
        <begin position="1"/>
        <end position="20"/>
    </location>
</feature>
<feature type="compositionally biased region" description="Gly residues" evidence="6">
    <location>
        <begin position="106"/>
        <end position="120"/>
    </location>
</feature>
<protein>
    <recommendedName>
        <fullName evidence="11">Pre-mRNA-processing protein prp40</fullName>
    </recommendedName>
</protein>
<dbReference type="OrthoDB" id="187617at2759"/>
<dbReference type="PROSITE" id="PS50020">
    <property type="entry name" value="WW_DOMAIN_2"/>
    <property type="match status" value="2"/>
</dbReference>
<comment type="subcellular location">
    <subcellularLocation>
        <location evidence="1">Nucleus</location>
    </subcellularLocation>
</comment>
<keyword evidence="5" id="KW-0539">Nucleus</keyword>
<evidence type="ECO:0008006" key="11">
    <source>
        <dbReference type="Google" id="ProtNLM"/>
    </source>
</evidence>
<feature type="compositionally biased region" description="Basic and acidic residues" evidence="6">
    <location>
        <begin position="612"/>
        <end position="632"/>
    </location>
</feature>
<dbReference type="EMBL" id="JAAVMX010000008">
    <property type="protein sequence ID" value="KAF4505178.1"/>
    <property type="molecule type" value="Genomic_DNA"/>
</dbReference>
<organism evidence="9 10">
    <name type="scientific">Ophiocordyceps sinensis</name>
    <dbReference type="NCBI Taxonomy" id="72228"/>
    <lineage>
        <taxon>Eukaryota</taxon>
        <taxon>Fungi</taxon>
        <taxon>Dikarya</taxon>
        <taxon>Ascomycota</taxon>
        <taxon>Pezizomycotina</taxon>
        <taxon>Sordariomycetes</taxon>
        <taxon>Hypocreomycetidae</taxon>
        <taxon>Hypocreales</taxon>
        <taxon>Ophiocordycipitaceae</taxon>
        <taxon>Ophiocordyceps</taxon>
    </lineage>
</organism>
<dbReference type="GO" id="GO:0045292">
    <property type="term" value="P:mRNA cis splicing, via spliceosome"/>
    <property type="evidence" value="ECO:0007669"/>
    <property type="project" value="InterPro"/>
</dbReference>
<dbReference type="FunFam" id="1.10.10.440:FF:000013">
    <property type="entry name" value="pre-mRNA-processing protein 40A isoform X1"/>
    <property type="match status" value="1"/>
</dbReference>
<dbReference type="PANTHER" id="PTHR11864:SF0">
    <property type="entry name" value="PRP40 PRE-MRNA PROCESSING FACTOR 40 HOMOLOG A (YEAST)"/>
    <property type="match status" value="1"/>
</dbReference>
<dbReference type="PANTHER" id="PTHR11864">
    <property type="entry name" value="PRE-MRNA-PROCESSING PROTEIN PRP40"/>
    <property type="match status" value="1"/>
</dbReference>
<evidence type="ECO:0000256" key="5">
    <source>
        <dbReference type="ARBA" id="ARBA00023242"/>
    </source>
</evidence>
<dbReference type="Pfam" id="PF01846">
    <property type="entry name" value="FF"/>
    <property type="match status" value="3"/>
</dbReference>
<dbReference type="Pfam" id="PF25432">
    <property type="entry name" value="FF_PRPF40A"/>
    <property type="match status" value="1"/>
</dbReference>
<comment type="caution">
    <text evidence="9">The sequence shown here is derived from an EMBL/GenBank/DDBJ whole genome shotgun (WGS) entry which is preliminary data.</text>
</comment>
<dbReference type="GO" id="GO:0003723">
    <property type="term" value="F:RNA binding"/>
    <property type="evidence" value="ECO:0007669"/>
    <property type="project" value="TreeGrafter"/>
</dbReference>
<feature type="domain" description="FF" evidence="8">
    <location>
        <begin position="370"/>
        <end position="432"/>
    </location>
</feature>
<dbReference type="FunFam" id="1.10.10.440:FF:000033">
    <property type="entry name" value="Formin binding protein (FNB3)"/>
    <property type="match status" value="1"/>
</dbReference>
<keyword evidence="3" id="KW-0677">Repeat</keyword>
<dbReference type="SMART" id="SM00456">
    <property type="entry name" value="WW"/>
    <property type="match status" value="2"/>
</dbReference>
<gene>
    <name evidence="9" type="ORF">G6O67_007153</name>
</gene>
<dbReference type="SUPFAM" id="SSF81698">
    <property type="entry name" value="FF domain"/>
    <property type="match status" value="5"/>
</dbReference>
<dbReference type="GO" id="GO:0005685">
    <property type="term" value="C:U1 snRNP"/>
    <property type="evidence" value="ECO:0007669"/>
    <property type="project" value="TreeGrafter"/>
</dbReference>
<dbReference type="GO" id="GO:0071004">
    <property type="term" value="C:U2-type prespliceosome"/>
    <property type="evidence" value="ECO:0007669"/>
    <property type="project" value="TreeGrafter"/>
</dbReference>
<dbReference type="Proteomes" id="UP000557566">
    <property type="component" value="Unassembled WGS sequence"/>
</dbReference>
<reference evidence="9 10" key="1">
    <citation type="journal article" date="2020" name="Genome Biol. Evol.">
        <title>A new high-quality draft genome assembly of the Chinese cordyceps Ophiocordyceps sinensis.</title>
        <authorList>
            <person name="Shu R."/>
            <person name="Zhang J."/>
            <person name="Meng Q."/>
            <person name="Zhang H."/>
            <person name="Zhou G."/>
            <person name="Li M."/>
            <person name="Wu P."/>
            <person name="Zhao Y."/>
            <person name="Chen C."/>
            <person name="Qin Q."/>
        </authorList>
    </citation>
    <scope>NUCLEOTIDE SEQUENCE [LARGE SCALE GENOMIC DNA]</scope>
    <source>
        <strain evidence="9 10">IOZ07</strain>
    </source>
</reference>
<dbReference type="InterPro" id="IPR036517">
    <property type="entry name" value="FF_domain_sf"/>
</dbReference>
<feature type="compositionally biased region" description="Basic and acidic residues" evidence="6">
    <location>
        <begin position="658"/>
        <end position="721"/>
    </location>
</feature>
<evidence type="ECO:0000256" key="6">
    <source>
        <dbReference type="SAM" id="MobiDB-lite"/>
    </source>
</evidence>
<dbReference type="Gene3D" id="1.10.10.440">
    <property type="entry name" value="FF domain"/>
    <property type="match status" value="5"/>
</dbReference>
<evidence type="ECO:0000256" key="4">
    <source>
        <dbReference type="ARBA" id="ARBA00023187"/>
    </source>
</evidence>
<dbReference type="SUPFAM" id="SSF51045">
    <property type="entry name" value="WW domain"/>
    <property type="match status" value="2"/>
</dbReference>
<dbReference type="PROSITE" id="PS51676">
    <property type="entry name" value="FF"/>
    <property type="match status" value="2"/>
</dbReference>
<feature type="region of interest" description="Disordered" evidence="6">
    <location>
        <begin position="98"/>
        <end position="154"/>
    </location>
</feature>
<dbReference type="InterPro" id="IPR036020">
    <property type="entry name" value="WW_dom_sf"/>
</dbReference>
<keyword evidence="10" id="KW-1185">Reference proteome</keyword>
<dbReference type="SMART" id="SM00441">
    <property type="entry name" value="FF"/>
    <property type="match status" value="5"/>
</dbReference>
<dbReference type="Pfam" id="PF00397">
    <property type="entry name" value="WW"/>
    <property type="match status" value="2"/>
</dbReference>
<evidence type="ECO:0000256" key="1">
    <source>
        <dbReference type="ARBA" id="ARBA00004123"/>
    </source>
</evidence>
<feature type="compositionally biased region" description="Basic residues" evidence="6">
    <location>
        <begin position="602"/>
        <end position="611"/>
    </location>
</feature>
<dbReference type="Gene3D" id="2.20.70.10">
    <property type="match status" value="2"/>
</dbReference>
<feature type="compositionally biased region" description="Basic and acidic residues" evidence="6">
    <location>
        <begin position="584"/>
        <end position="601"/>
    </location>
</feature>
<proteinExistence type="predicted"/>
<feature type="compositionally biased region" description="Basic and acidic residues" evidence="6">
    <location>
        <begin position="122"/>
        <end position="138"/>
    </location>
</feature>
<feature type="region of interest" description="Disordered" evidence="6">
    <location>
        <begin position="565"/>
        <end position="791"/>
    </location>
</feature>
<keyword evidence="4" id="KW-0508">mRNA splicing</keyword>
<feature type="compositionally biased region" description="Basic and acidic residues" evidence="6">
    <location>
        <begin position="731"/>
        <end position="765"/>
    </location>
</feature>
<evidence type="ECO:0000313" key="10">
    <source>
        <dbReference type="Proteomes" id="UP000557566"/>
    </source>
</evidence>
<keyword evidence="2" id="KW-0507">mRNA processing</keyword>
<feature type="domain" description="FF" evidence="8">
    <location>
        <begin position="226"/>
        <end position="282"/>
    </location>
</feature>
<feature type="domain" description="WW" evidence="7">
    <location>
        <begin position="10"/>
        <end position="43"/>
    </location>
</feature>
<dbReference type="CDD" id="cd00201">
    <property type="entry name" value="WW"/>
    <property type="match status" value="2"/>
</dbReference>
<dbReference type="InterPro" id="IPR001202">
    <property type="entry name" value="WW_dom"/>
</dbReference>
<dbReference type="PROSITE" id="PS01159">
    <property type="entry name" value="WW_DOMAIN_1"/>
    <property type="match status" value="2"/>
</dbReference>